<evidence type="ECO:0000259" key="16">
    <source>
        <dbReference type="Pfam" id="PF02563"/>
    </source>
</evidence>
<evidence type="ECO:0000256" key="14">
    <source>
        <dbReference type="ARBA" id="ARBA00023288"/>
    </source>
</evidence>
<dbReference type="PROSITE" id="PS51257">
    <property type="entry name" value="PROKAR_LIPOPROTEIN"/>
    <property type="match status" value="1"/>
</dbReference>
<keyword evidence="6" id="KW-0812">Transmembrane</keyword>
<dbReference type="GO" id="GO:0009279">
    <property type="term" value="C:cell outer membrane"/>
    <property type="evidence" value="ECO:0007669"/>
    <property type="project" value="UniProtKB-SubCell"/>
</dbReference>
<feature type="signal peptide" evidence="15">
    <location>
        <begin position="1"/>
        <end position="26"/>
    </location>
</feature>
<evidence type="ECO:0000256" key="8">
    <source>
        <dbReference type="ARBA" id="ARBA00023047"/>
    </source>
</evidence>
<keyword evidence="19" id="KW-1185">Reference proteome</keyword>
<evidence type="ECO:0000256" key="12">
    <source>
        <dbReference type="ARBA" id="ARBA00023139"/>
    </source>
</evidence>
<evidence type="ECO:0000256" key="2">
    <source>
        <dbReference type="ARBA" id="ARBA00009450"/>
    </source>
</evidence>
<dbReference type="InterPro" id="IPR017477">
    <property type="entry name" value="PEP-CTERM_polysacc_export"/>
</dbReference>
<keyword evidence="10" id="KW-0626">Porin</keyword>
<dbReference type="Gene3D" id="3.10.560.10">
    <property type="entry name" value="Outer membrane lipoprotein wza domain like"/>
    <property type="match status" value="1"/>
</dbReference>
<feature type="chain" id="PRO_5016320321" evidence="15">
    <location>
        <begin position="27"/>
        <end position="219"/>
    </location>
</feature>
<evidence type="ECO:0000256" key="15">
    <source>
        <dbReference type="SAM" id="SignalP"/>
    </source>
</evidence>
<reference evidence="18 19" key="1">
    <citation type="submission" date="2018-05" db="EMBL/GenBank/DDBJ databases">
        <title>Genomic Encyclopedia of Type Strains, Phase IV (KMG-IV): sequencing the most valuable type-strain genomes for metagenomic binning, comparative biology and taxonomic classification.</title>
        <authorList>
            <person name="Goeker M."/>
        </authorList>
    </citation>
    <scope>NUCLEOTIDE SEQUENCE [LARGE SCALE GENOMIC DNA]</scope>
    <source>
        <strain evidence="18 19">DSM 23606</strain>
    </source>
</reference>
<dbReference type="Pfam" id="PF22461">
    <property type="entry name" value="SLBB_2"/>
    <property type="match status" value="1"/>
</dbReference>
<evidence type="ECO:0000313" key="18">
    <source>
        <dbReference type="EMBL" id="PWV65731.1"/>
    </source>
</evidence>
<dbReference type="EMBL" id="QGTJ01000001">
    <property type="protein sequence ID" value="PWV65731.1"/>
    <property type="molecule type" value="Genomic_DNA"/>
</dbReference>
<evidence type="ECO:0000256" key="6">
    <source>
        <dbReference type="ARBA" id="ARBA00022692"/>
    </source>
</evidence>
<dbReference type="Gene3D" id="3.30.1950.10">
    <property type="entry name" value="wza like domain"/>
    <property type="match status" value="1"/>
</dbReference>
<keyword evidence="7 15" id="KW-0732">Signal</keyword>
<keyword evidence="14" id="KW-0449">Lipoprotein</keyword>
<evidence type="ECO:0000256" key="3">
    <source>
        <dbReference type="ARBA" id="ARBA00022448"/>
    </source>
</evidence>
<dbReference type="PANTHER" id="PTHR33619">
    <property type="entry name" value="POLYSACCHARIDE EXPORT PROTEIN GFCE-RELATED"/>
    <property type="match status" value="1"/>
</dbReference>
<comment type="caution">
    <text evidence="18">The sequence shown here is derived from an EMBL/GenBank/DDBJ whole genome shotgun (WGS) entry which is preliminary data.</text>
</comment>
<dbReference type="GO" id="GO:0046930">
    <property type="term" value="C:pore complex"/>
    <property type="evidence" value="ECO:0007669"/>
    <property type="project" value="UniProtKB-KW"/>
</dbReference>
<keyword evidence="5" id="KW-0762">Sugar transport</keyword>
<evidence type="ECO:0000256" key="5">
    <source>
        <dbReference type="ARBA" id="ARBA00022597"/>
    </source>
</evidence>
<comment type="subcellular location">
    <subcellularLocation>
        <location evidence="1">Cell outer membrane</location>
        <topology evidence="1">Multi-pass membrane protein</topology>
    </subcellularLocation>
</comment>
<feature type="domain" description="Polysaccharide export protein N-terminal" evidence="16">
    <location>
        <begin position="50"/>
        <end position="124"/>
    </location>
</feature>
<proteinExistence type="inferred from homology"/>
<dbReference type="GO" id="GO:0006811">
    <property type="term" value="P:monoatomic ion transport"/>
    <property type="evidence" value="ECO:0007669"/>
    <property type="project" value="UniProtKB-KW"/>
</dbReference>
<keyword evidence="9" id="KW-0406">Ion transport</keyword>
<comment type="similarity">
    <text evidence="2">Belongs to the BexD/CtrA/VexA family.</text>
</comment>
<evidence type="ECO:0000256" key="9">
    <source>
        <dbReference type="ARBA" id="ARBA00023065"/>
    </source>
</evidence>
<evidence type="ECO:0000256" key="7">
    <source>
        <dbReference type="ARBA" id="ARBA00022729"/>
    </source>
</evidence>
<dbReference type="PANTHER" id="PTHR33619:SF3">
    <property type="entry name" value="POLYSACCHARIDE EXPORT PROTEIN GFCE-RELATED"/>
    <property type="match status" value="1"/>
</dbReference>
<keyword evidence="8" id="KW-0625">Polysaccharide transport</keyword>
<dbReference type="OrthoDB" id="9808421at2"/>
<evidence type="ECO:0000256" key="4">
    <source>
        <dbReference type="ARBA" id="ARBA00022452"/>
    </source>
</evidence>
<evidence type="ECO:0000256" key="1">
    <source>
        <dbReference type="ARBA" id="ARBA00004571"/>
    </source>
</evidence>
<organism evidence="18 19">
    <name type="scientific">Plasticicumulans acidivorans</name>
    <dbReference type="NCBI Taxonomy" id="886464"/>
    <lineage>
        <taxon>Bacteria</taxon>
        <taxon>Pseudomonadati</taxon>
        <taxon>Pseudomonadota</taxon>
        <taxon>Gammaproteobacteria</taxon>
        <taxon>Candidatus Competibacteraceae</taxon>
        <taxon>Plasticicumulans</taxon>
    </lineage>
</organism>
<dbReference type="Proteomes" id="UP000246569">
    <property type="component" value="Unassembled WGS sequence"/>
</dbReference>
<evidence type="ECO:0000256" key="10">
    <source>
        <dbReference type="ARBA" id="ARBA00023114"/>
    </source>
</evidence>
<keyword evidence="11" id="KW-0472">Membrane</keyword>
<dbReference type="InterPro" id="IPR049712">
    <property type="entry name" value="Poly_export"/>
</dbReference>
<dbReference type="GO" id="GO:0015159">
    <property type="term" value="F:polysaccharide transmembrane transporter activity"/>
    <property type="evidence" value="ECO:0007669"/>
    <property type="project" value="InterPro"/>
</dbReference>
<dbReference type="Pfam" id="PF02563">
    <property type="entry name" value="Poly_export"/>
    <property type="match status" value="1"/>
</dbReference>
<dbReference type="InterPro" id="IPR003715">
    <property type="entry name" value="Poly_export_N"/>
</dbReference>
<keyword evidence="4" id="KW-1134">Transmembrane beta strand</keyword>
<keyword evidence="3" id="KW-0813">Transport</keyword>
<dbReference type="InterPro" id="IPR054765">
    <property type="entry name" value="SLBB_dom"/>
</dbReference>
<protein>
    <submittedName>
        <fullName evidence="18">Polysaccharide export outer membrane protein</fullName>
    </submittedName>
</protein>
<dbReference type="AlphaFoldDB" id="A0A317MZI2"/>
<evidence type="ECO:0000256" key="13">
    <source>
        <dbReference type="ARBA" id="ARBA00023237"/>
    </source>
</evidence>
<evidence type="ECO:0000313" key="19">
    <source>
        <dbReference type="Proteomes" id="UP000246569"/>
    </source>
</evidence>
<dbReference type="GO" id="GO:0015288">
    <property type="term" value="F:porin activity"/>
    <property type="evidence" value="ECO:0007669"/>
    <property type="project" value="UniProtKB-KW"/>
</dbReference>
<dbReference type="RefSeq" id="WP_110016726.1">
    <property type="nucleotide sequence ID" value="NZ_QGTJ01000001.1"/>
</dbReference>
<evidence type="ECO:0000256" key="11">
    <source>
        <dbReference type="ARBA" id="ARBA00023136"/>
    </source>
</evidence>
<gene>
    <name evidence="18" type="ORF">C7443_101216</name>
</gene>
<name>A0A317MZI2_9GAMM</name>
<evidence type="ECO:0000259" key="17">
    <source>
        <dbReference type="Pfam" id="PF22461"/>
    </source>
</evidence>
<keyword evidence="13" id="KW-0998">Cell outer membrane</keyword>
<dbReference type="NCBIfam" id="TIGR03027">
    <property type="entry name" value="pepcterm_export"/>
    <property type="match status" value="1"/>
</dbReference>
<sequence length="219" mass="23577">MGVRGATSRRRAAVTLVAATISVGLAGCASDGDLPVLPSSGNYGSQTTDPSKYDYIIGPGDSVQIFVWRNPEVSQSVTVRPDGKITTPLVEDLQASGKTPTQLARDIEKVLETYIRQPIVTVIMGGFLGPYSEQIRVVGEASKPQALPYREKMTLLDVMIAVGGLTQFADGNHAKIVRIVDGKQTQYEVHIDDLLKDGNINANVDMLPGDILIVPESWL</sequence>
<accession>A0A317MZI2</accession>
<keyword evidence="12" id="KW-0564">Palmitate</keyword>
<feature type="domain" description="SLBB" evidence="17">
    <location>
        <begin position="135"/>
        <end position="214"/>
    </location>
</feature>